<dbReference type="GO" id="GO:0003964">
    <property type="term" value="F:RNA-directed DNA polymerase activity"/>
    <property type="evidence" value="ECO:0007669"/>
    <property type="project" value="UniProtKB-KW"/>
</dbReference>
<evidence type="ECO:0000256" key="1">
    <source>
        <dbReference type="SAM" id="MobiDB-lite"/>
    </source>
</evidence>
<proteinExistence type="predicted"/>
<dbReference type="InterPro" id="IPR001584">
    <property type="entry name" value="Integrase_cat-core"/>
</dbReference>
<comment type="caution">
    <text evidence="3">The sequence shown here is derived from an EMBL/GenBank/DDBJ whole genome shotgun (WGS) entry which is preliminary data.</text>
</comment>
<feature type="compositionally biased region" description="Pro residues" evidence="1">
    <location>
        <begin position="367"/>
        <end position="411"/>
    </location>
</feature>
<dbReference type="InterPro" id="IPR036397">
    <property type="entry name" value="RNaseH_sf"/>
</dbReference>
<dbReference type="Pfam" id="PF17921">
    <property type="entry name" value="Integrase_H2C2"/>
    <property type="match status" value="1"/>
</dbReference>
<dbReference type="SUPFAM" id="SSF53098">
    <property type="entry name" value="Ribonuclease H-like"/>
    <property type="match status" value="1"/>
</dbReference>
<feature type="compositionally biased region" description="Low complexity" evidence="1">
    <location>
        <begin position="353"/>
        <end position="366"/>
    </location>
</feature>
<reference evidence="3" key="2">
    <citation type="submission" date="2022-01" db="EMBL/GenBank/DDBJ databases">
        <authorList>
            <person name="Yamashiro T."/>
            <person name="Shiraishi A."/>
            <person name="Satake H."/>
            <person name="Nakayama K."/>
        </authorList>
    </citation>
    <scope>NUCLEOTIDE SEQUENCE</scope>
</reference>
<dbReference type="CDD" id="cd09272">
    <property type="entry name" value="RNase_HI_RT_Ty1"/>
    <property type="match status" value="1"/>
</dbReference>
<dbReference type="EMBL" id="BQNB010010415">
    <property type="protein sequence ID" value="GJS76989.1"/>
    <property type="molecule type" value="Genomic_DNA"/>
</dbReference>
<organism evidence="3 4">
    <name type="scientific">Tanacetum coccineum</name>
    <dbReference type="NCBI Taxonomy" id="301880"/>
    <lineage>
        <taxon>Eukaryota</taxon>
        <taxon>Viridiplantae</taxon>
        <taxon>Streptophyta</taxon>
        <taxon>Embryophyta</taxon>
        <taxon>Tracheophyta</taxon>
        <taxon>Spermatophyta</taxon>
        <taxon>Magnoliopsida</taxon>
        <taxon>eudicotyledons</taxon>
        <taxon>Gunneridae</taxon>
        <taxon>Pentapetalae</taxon>
        <taxon>asterids</taxon>
        <taxon>campanulids</taxon>
        <taxon>Asterales</taxon>
        <taxon>Asteraceae</taxon>
        <taxon>Asteroideae</taxon>
        <taxon>Anthemideae</taxon>
        <taxon>Anthemidinae</taxon>
        <taxon>Tanacetum</taxon>
    </lineage>
</organism>
<sequence>MVDRGIFGSGYSGHMAGNKDQLEDFEEFNGGSVTFGDSKGYISGKGRIRVVSSDFKMPDENQILLKVYHSKTKHIEIRHHFIRDCYEKKLISVEKIHTDLNVADLLTKPFDGPRFNYLVVSIGFAEIVDFLRGSNLRYALTANPTIYDSLVKQFWQSAIANTKADGSLEINATIDTIRYTISEASIRDSLQLEDATGITMLPNDDLFEGMGQIGYPTDGTFTFWKSFFTPQWRFLVHHLLHCISSKSGGWDQFGSNIATALICLSTGRVYNFSKLIFDGMVANLKSKTKFLMYPRFLQMILNIQTENKHLYLAVSLTKKIFGNMKRGFRGAPRPLLPSMLLVATNPNAGQEHAAVAQSQPSSSSPQVPTPPPIPTPTPPPITTPTPPPIPTPTPPPITTPSPPPIPTPTPTTIPDTDPTPLEHIYEEQSPVHHHFSPPQEQAPSQMPRDDLLHEVPKLISRIDSLEMDLKQTKLSWKERIKPLRVRSLVMTIHPKLPSQILEAQTEALKEENIKAKNLRGMDKAFKVRPDGTRCIKNRSWLPLFGNLRDLIMQESHKSKYSIHPGSDKMYQDLKKLYWWPNMKAIIAEYVCKCLTCSRVKVEYRDSHFTSRFWQSLQNALGTQLDMSMAYHPETDGQSERTIQTLKDMLRACVIDFGNGWEKHLPLVKFSYNNSYHASIKAAPFEALYGQKCRSPICWTEFGDVQLTGP</sequence>
<evidence type="ECO:0000259" key="2">
    <source>
        <dbReference type="PROSITE" id="PS50994"/>
    </source>
</evidence>
<keyword evidence="4" id="KW-1185">Reference proteome</keyword>
<dbReference type="InterPro" id="IPR012337">
    <property type="entry name" value="RNaseH-like_sf"/>
</dbReference>
<reference evidence="3" key="1">
    <citation type="journal article" date="2022" name="Int. J. Mol. Sci.">
        <title>Draft Genome of Tanacetum Coccineum: Genomic Comparison of Closely Related Tanacetum-Family Plants.</title>
        <authorList>
            <person name="Yamashiro T."/>
            <person name="Shiraishi A."/>
            <person name="Nakayama K."/>
            <person name="Satake H."/>
        </authorList>
    </citation>
    <scope>NUCLEOTIDE SEQUENCE</scope>
</reference>
<dbReference type="Proteomes" id="UP001151760">
    <property type="component" value="Unassembled WGS sequence"/>
</dbReference>
<gene>
    <name evidence="3" type="ORF">Tco_0726870</name>
</gene>
<dbReference type="InterPro" id="IPR052160">
    <property type="entry name" value="Gypsy_RT_Integrase-like"/>
</dbReference>
<evidence type="ECO:0000313" key="3">
    <source>
        <dbReference type="EMBL" id="GJS76989.1"/>
    </source>
</evidence>
<feature type="domain" description="Integrase catalytic" evidence="2">
    <location>
        <begin position="608"/>
        <end position="691"/>
    </location>
</feature>
<evidence type="ECO:0000313" key="4">
    <source>
        <dbReference type="Proteomes" id="UP001151760"/>
    </source>
</evidence>
<feature type="region of interest" description="Disordered" evidence="1">
    <location>
        <begin position="349"/>
        <end position="421"/>
    </location>
</feature>
<keyword evidence="3" id="KW-0695">RNA-directed DNA polymerase</keyword>
<name>A0ABQ4YGT2_9ASTR</name>
<dbReference type="PROSITE" id="PS50994">
    <property type="entry name" value="INTEGRASE"/>
    <property type="match status" value="1"/>
</dbReference>
<dbReference type="Gene3D" id="3.30.420.10">
    <property type="entry name" value="Ribonuclease H-like superfamily/Ribonuclease H"/>
    <property type="match status" value="1"/>
</dbReference>
<keyword evidence="3" id="KW-0808">Transferase</keyword>
<dbReference type="PANTHER" id="PTHR47266">
    <property type="entry name" value="ENDONUCLEASE-RELATED"/>
    <property type="match status" value="1"/>
</dbReference>
<protein>
    <submittedName>
        <fullName evidence="3">Reverse transcriptase domain-containing protein</fullName>
    </submittedName>
</protein>
<accession>A0ABQ4YGT2</accession>
<dbReference type="InterPro" id="IPR041588">
    <property type="entry name" value="Integrase_H2C2"/>
</dbReference>
<keyword evidence="3" id="KW-0548">Nucleotidyltransferase</keyword>